<evidence type="ECO:0000256" key="1">
    <source>
        <dbReference type="SAM" id="Phobius"/>
    </source>
</evidence>
<evidence type="ECO:0000313" key="2">
    <source>
        <dbReference type="EMBL" id="GAA4316365.1"/>
    </source>
</evidence>
<organism evidence="2 3">
    <name type="scientific">Compostibacter hankyongensis</name>
    <dbReference type="NCBI Taxonomy" id="1007089"/>
    <lineage>
        <taxon>Bacteria</taxon>
        <taxon>Pseudomonadati</taxon>
        <taxon>Bacteroidota</taxon>
        <taxon>Chitinophagia</taxon>
        <taxon>Chitinophagales</taxon>
        <taxon>Chitinophagaceae</taxon>
        <taxon>Compostibacter</taxon>
    </lineage>
</organism>
<dbReference type="Proteomes" id="UP001501207">
    <property type="component" value="Unassembled WGS sequence"/>
</dbReference>
<name>A0ABP8G333_9BACT</name>
<sequence length="127" mass="15044">MKILKTNWVNILIVFVGVYLYAIFAVHRYHSSFNLFQAFISAGISVCLYGILFWLLFIILLIILDLLLIVKSQKNLRSKLLFEWILISLPFIYWAIKYKEWIFLVGVLIFLITQFLREKLILQSTPN</sequence>
<evidence type="ECO:0000313" key="3">
    <source>
        <dbReference type="Proteomes" id="UP001501207"/>
    </source>
</evidence>
<feature type="transmembrane region" description="Helical" evidence="1">
    <location>
        <begin position="38"/>
        <end position="68"/>
    </location>
</feature>
<dbReference type="EMBL" id="BAABFN010000008">
    <property type="protein sequence ID" value="GAA4316365.1"/>
    <property type="molecule type" value="Genomic_DNA"/>
</dbReference>
<dbReference type="RefSeq" id="WP_344980429.1">
    <property type="nucleotide sequence ID" value="NZ_BAABFN010000008.1"/>
</dbReference>
<proteinExistence type="predicted"/>
<keyword evidence="1" id="KW-0472">Membrane</keyword>
<keyword evidence="3" id="KW-1185">Reference proteome</keyword>
<feature type="transmembrane region" description="Helical" evidence="1">
    <location>
        <begin position="7"/>
        <end position="26"/>
    </location>
</feature>
<feature type="transmembrane region" description="Helical" evidence="1">
    <location>
        <begin position="102"/>
        <end position="122"/>
    </location>
</feature>
<keyword evidence="1" id="KW-1133">Transmembrane helix</keyword>
<keyword evidence="1" id="KW-0812">Transmembrane</keyword>
<gene>
    <name evidence="2" type="ORF">GCM10023143_28220</name>
</gene>
<comment type="caution">
    <text evidence="2">The sequence shown here is derived from an EMBL/GenBank/DDBJ whole genome shotgun (WGS) entry which is preliminary data.</text>
</comment>
<reference evidence="3" key="1">
    <citation type="journal article" date="2019" name="Int. J. Syst. Evol. Microbiol.">
        <title>The Global Catalogue of Microorganisms (GCM) 10K type strain sequencing project: providing services to taxonomists for standard genome sequencing and annotation.</title>
        <authorList>
            <consortium name="The Broad Institute Genomics Platform"/>
            <consortium name="The Broad Institute Genome Sequencing Center for Infectious Disease"/>
            <person name="Wu L."/>
            <person name="Ma J."/>
        </authorList>
    </citation>
    <scope>NUCLEOTIDE SEQUENCE [LARGE SCALE GENOMIC DNA]</scope>
    <source>
        <strain evidence="3">JCM 17664</strain>
    </source>
</reference>
<accession>A0ABP8G333</accession>
<protein>
    <submittedName>
        <fullName evidence="2">Uncharacterized protein</fullName>
    </submittedName>
</protein>